<sequence>MLSNCTTATCNYGTITKTPTKCPTEQQPICANGRQAYKVYDDNGCCFHHECECVCSILAQNHYITFDGKLFNFKENCSYYLVKEIITRYNLTIIVNNHECEPSDVTFCPQTLTITYRSYTVVLSQLKIGGTATNAVYVNQKRIFPAFRNSVLYITSTDMVITLEIPELKTEVVYTGSSISIDLPYTLFGGNTEGQCGTCDNSQNNDCRSPNGQVESCSDSAGQWLVPGTPCVIPTTPSTTTKPTTPSKPATTTQPPCKPAICNILTSSVFKACHTVIPPGPFVKSCVSDNCNSDNNTCTSLEAYATECSNEGVCIDWRNATNGRCEHTCPKNKVYKACGTSVEPTCNDRYNKKFETGSKASTNNTKEGCFCPTGTVLFNTVYDACVASCDCVGPDGRPKEPGDTWISGCNICECDKDSMSIQCEPATCPTVQSPVCSEPGQQLVNKTEGCCTTQSCECNVNLCPRPITCPVGFQRNDTSGTCCQSYECVPKGVCVYDMNEYKPGEKIPTETTPEPPLEPPPTTTTTTTGQAPGTTAASGAGQPSGTTTSPSGAGQPSGTTTAPSGAGQPSGTTTSPSGAGQPSGTTTAASGAGQPSGTTTSPSGAGQPSGTTTAPPGAGQPSGTTTAPSGAGQPSGTTTAPSGAGQPSGTTTAPSGAGQPSGTTTSPPGAGQPSGTTTSPSGAGQPSGTTTAPSGAGQPSGTTTAPSGAGQPSGTTTSPSGAGQLSGTTTAPSGAGQPSGTTTSPSGAGQLSGTTTAPSGAGQPSGTTTAPSGAGQPSGTTTAPSGAGQPSGTTTAPSGAGQPSGTTTAPSGAGQPSGTTTAPSGAGQPSGTTTSPPGAGQPSGTTTSPSGAGQPSGTTTAPSGAGQPSGTTTAPPGAGQPSGTTTAPSGAGEPSGTTTSPSGAGQPSGTTTAPSGTSGPFTLEPCQECFCGPKMDPITKLNVINCRPVVCDTKCSKGYEYQTVQGKCCGKCVQKSCIFTTQDNTTYILEVNNTFIPTNDKCVKYTCEKMNGLLVTKETKTTCSPFNPLDCEPGTETTDTTGCCKTCTRKSVCEMKSKLTVIEVNGCKSAQSLNITSCVGLCGSSSIYSAAANKMTHQCECCQEAIVSKKSVELTCADGSKVNHSYTAVDTCSCRKADCVPGTTSEALRRRRR</sequence>
<dbReference type="PROSITE" id="PS51233">
    <property type="entry name" value="VWFD"/>
    <property type="match status" value="1"/>
</dbReference>
<dbReference type="InterPro" id="IPR006207">
    <property type="entry name" value="Cys_knot_C"/>
</dbReference>
<dbReference type="SMART" id="SM00214">
    <property type="entry name" value="VWC"/>
    <property type="match status" value="2"/>
</dbReference>
<dbReference type="InterPro" id="IPR036084">
    <property type="entry name" value="Ser_inhib-like_sf"/>
</dbReference>
<keyword evidence="1" id="KW-0677">Repeat</keyword>
<comment type="caution">
    <text evidence="4">Lacks conserved residue(s) required for the propagation of feature annotation.</text>
</comment>
<feature type="region of interest" description="Disordered" evidence="5">
    <location>
        <begin position="505"/>
        <end position="917"/>
    </location>
</feature>
<dbReference type="CDD" id="cd19941">
    <property type="entry name" value="TIL"/>
    <property type="match status" value="1"/>
</dbReference>
<dbReference type="SUPFAM" id="SSF57567">
    <property type="entry name" value="Serine protease inhibitors"/>
    <property type="match status" value="1"/>
</dbReference>
<feature type="compositionally biased region" description="Polar residues" evidence="5">
    <location>
        <begin position="621"/>
        <end position="874"/>
    </location>
</feature>
<dbReference type="AlphaFoldDB" id="A0AAN8I1D7"/>
<protein>
    <recommendedName>
        <fullName evidence="11">Mucin-2</fullName>
    </recommendedName>
</protein>
<evidence type="ECO:0000256" key="4">
    <source>
        <dbReference type="PROSITE-ProRule" id="PRU00039"/>
    </source>
</evidence>
<comment type="caution">
    <text evidence="9">The sequence shown here is derived from an EMBL/GenBank/DDBJ whole genome shotgun (WGS) entry which is preliminary data.</text>
</comment>
<dbReference type="EMBL" id="JAURVH010001513">
    <property type="protein sequence ID" value="KAK5935961.1"/>
    <property type="molecule type" value="Genomic_DNA"/>
</dbReference>
<evidence type="ECO:0000259" key="8">
    <source>
        <dbReference type="PROSITE" id="PS51233"/>
    </source>
</evidence>
<dbReference type="GO" id="GO:0005615">
    <property type="term" value="C:extracellular space"/>
    <property type="evidence" value="ECO:0007669"/>
    <property type="project" value="TreeGrafter"/>
</dbReference>
<dbReference type="PROSITE" id="PS01225">
    <property type="entry name" value="CTCK_2"/>
    <property type="match status" value="1"/>
</dbReference>
<dbReference type="InterPro" id="IPR001007">
    <property type="entry name" value="VWF_dom"/>
</dbReference>
<evidence type="ECO:0000313" key="9">
    <source>
        <dbReference type="EMBL" id="KAK5935961.1"/>
    </source>
</evidence>
<dbReference type="PROSITE" id="PS01208">
    <property type="entry name" value="VWFC_1"/>
    <property type="match status" value="1"/>
</dbReference>
<feature type="disulfide bond" evidence="4">
    <location>
        <begin position="1078"/>
        <end position="1132"/>
    </location>
</feature>
<feature type="compositionally biased region" description="Low complexity" evidence="5">
    <location>
        <begin position="907"/>
        <end position="917"/>
    </location>
</feature>
<feature type="compositionally biased region" description="Pro residues" evidence="5">
    <location>
        <begin position="513"/>
        <end position="522"/>
    </location>
</feature>
<keyword evidence="3" id="KW-0325">Glycoprotein</keyword>
<evidence type="ECO:0000256" key="1">
    <source>
        <dbReference type="ARBA" id="ARBA00022737"/>
    </source>
</evidence>
<reference evidence="9 10" key="1">
    <citation type="journal article" date="2023" name="Mol. Biol. Evol.">
        <title>Genomics of Secondarily Temperate Adaptation in the Only Non-Antarctic Icefish.</title>
        <authorList>
            <person name="Rivera-Colon A.G."/>
            <person name="Rayamajhi N."/>
            <person name="Minhas B.F."/>
            <person name="Madrigal G."/>
            <person name="Bilyk K.T."/>
            <person name="Yoon V."/>
            <person name="Hune M."/>
            <person name="Gregory S."/>
            <person name="Cheng C.H.C."/>
            <person name="Catchen J.M."/>
        </authorList>
    </citation>
    <scope>NUCLEOTIDE SEQUENCE [LARGE SCALE GENOMIC DNA]</scope>
    <source>
        <tissue evidence="9">White muscle</tissue>
    </source>
</reference>
<evidence type="ECO:0000256" key="3">
    <source>
        <dbReference type="ARBA" id="ARBA00023180"/>
    </source>
</evidence>
<evidence type="ECO:0000256" key="5">
    <source>
        <dbReference type="SAM" id="MobiDB-lite"/>
    </source>
</evidence>
<keyword evidence="2 4" id="KW-1015">Disulfide bond</keyword>
<dbReference type="Gene3D" id="2.10.25.10">
    <property type="entry name" value="Laminin"/>
    <property type="match status" value="1"/>
</dbReference>
<feature type="compositionally biased region" description="Polar residues" evidence="5">
    <location>
        <begin position="567"/>
        <end position="614"/>
    </location>
</feature>
<feature type="domain" description="CTCK" evidence="6">
    <location>
        <begin position="1047"/>
        <end position="1140"/>
    </location>
</feature>
<feature type="disulfide bond" evidence="4">
    <location>
        <begin position="1082"/>
        <end position="1134"/>
    </location>
</feature>
<dbReference type="Pfam" id="PF08742">
    <property type="entry name" value="C8"/>
    <property type="match status" value="1"/>
</dbReference>
<accession>A0AAN8I1D7</accession>
<evidence type="ECO:0008006" key="11">
    <source>
        <dbReference type="Google" id="ProtNLM"/>
    </source>
</evidence>
<evidence type="ECO:0000256" key="2">
    <source>
        <dbReference type="ARBA" id="ARBA00023157"/>
    </source>
</evidence>
<feature type="compositionally biased region" description="Polar residues" evidence="5">
    <location>
        <begin position="895"/>
        <end position="905"/>
    </location>
</feature>
<dbReference type="InterPro" id="IPR014853">
    <property type="entry name" value="VWF/SSPO/ZAN-like_Cys-rich_dom"/>
</dbReference>
<dbReference type="SMART" id="SM00216">
    <property type="entry name" value="VWD"/>
    <property type="match status" value="1"/>
</dbReference>
<dbReference type="SMART" id="SM00041">
    <property type="entry name" value="CT"/>
    <property type="match status" value="1"/>
</dbReference>
<dbReference type="Pfam" id="PF00094">
    <property type="entry name" value="VWD"/>
    <property type="match status" value="1"/>
</dbReference>
<evidence type="ECO:0000313" key="10">
    <source>
        <dbReference type="Proteomes" id="UP001331515"/>
    </source>
</evidence>
<dbReference type="PROSITE" id="PS50184">
    <property type="entry name" value="VWFC_2"/>
    <property type="match status" value="1"/>
</dbReference>
<dbReference type="PROSITE" id="PS01185">
    <property type="entry name" value="CTCK_1"/>
    <property type="match status" value="1"/>
</dbReference>
<feature type="domain" description="VWFD" evidence="8">
    <location>
        <begin position="53"/>
        <end position="232"/>
    </location>
</feature>
<organism evidence="9 10">
    <name type="scientific">Champsocephalus gunnari</name>
    <name type="common">Mackerel icefish</name>
    <dbReference type="NCBI Taxonomy" id="52237"/>
    <lineage>
        <taxon>Eukaryota</taxon>
        <taxon>Metazoa</taxon>
        <taxon>Chordata</taxon>
        <taxon>Craniata</taxon>
        <taxon>Vertebrata</taxon>
        <taxon>Euteleostomi</taxon>
        <taxon>Actinopterygii</taxon>
        <taxon>Neopterygii</taxon>
        <taxon>Teleostei</taxon>
        <taxon>Neoteleostei</taxon>
        <taxon>Acanthomorphata</taxon>
        <taxon>Eupercaria</taxon>
        <taxon>Perciformes</taxon>
        <taxon>Notothenioidei</taxon>
        <taxon>Channichthyidae</taxon>
        <taxon>Champsocephalus</taxon>
    </lineage>
</organism>
<name>A0AAN8I1D7_CHAGU</name>
<dbReference type="Proteomes" id="UP001331515">
    <property type="component" value="Unassembled WGS sequence"/>
</dbReference>
<keyword evidence="10" id="KW-1185">Reference proteome</keyword>
<evidence type="ECO:0000259" key="6">
    <source>
        <dbReference type="PROSITE" id="PS01225"/>
    </source>
</evidence>
<dbReference type="PANTHER" id="PTHR11339:SF371">
    <property type="entry name" value="MUCIN-2"/>
    <property type="match status" value="1"/>
</dbReference>
<gene>
    <name evidence="9" type="ORF">CgunFtcFv8_021269</name>
</gene>
<dbReference type="SMART" id="SM00832">
    <property type="entry name" value="C8"/>
    <property type="match status" value="1"/>
</dbReference>
<dbReference type="InterPro" id="IPR050780">
    <property type="entry name" value="Mucin_vWF_Thrombospondin_sf"/>
</dbReference>
<feature type="disulfide bond" evidence="4">
    <location>
        <begin position="1067"/>
        <end position="1116"/>
    </location>
</feature>
<dbReference type="PANTHER" id="PTHR11339">
    <property type="entry name" value="EXTRACELLULAR MATRIX GLYCOPROTEIN RELATED"/>
    <property type="match status" value="1"/>
</dbReference>
<feature type="domain" description="VWFC" evidence="7">
    <location>
        <begin position="391"/>
        <end position="457"/>
    </location>
</feature>
<dbReference type="InterPro" id="IPR001846">
    <property type="entry name" value="VWF_type-D"/>
</dbReference>
<proteinExistence type="predicted"/>
<evidence type="ECO:0000259" key="7">
    <source>
        <dbReference type="PROSITE" id="PS50184"/>
    </source>
</evidence>
<feature type="compositionally biased region" description="Low complexity" evidence="5">
    <location>
        <begin position="523"/>
        <end position="563"/>
    </location>
</feature>
<dbReference type="GO" id="GO:0031012">
    <property type="term" value="C:extracellular matrix"/>
    <property type="evidence" value="ECO:0007669"/>
    <property type="project" value="TreeGrafter"/>
</dbReference>